<comment type="caution">
    <text evidence="1">The sequence shown here is derived from an EMBL/GenBank/DDBJ whole genome shotgun (WGS) entry which is preliminary data.</text>
</comment>
<evidence type="ECO:0008006" key="3">
    <source>
        <dbReference type="Google" id="ProtNLM"/>
    </source>
</evidence>
<dbReference type="PANTHER" id="PTHR48449:SF1">
    <property type="entry name" value="DUF1985 DOMAIN-CONTAINING PROTEIN"/>
    <property type="match status" value="1"/>
</dbReference>
<sequence>MLLAKDSTKVVDTKLIRMVDSLSFFDNYPWGKETFQLNLDYLKKKSDLKKQREVFDEKQKTSYALFEFLWAFMVWIYEALPHLGKFAGKSTDKPFPIPRILRWHTIKSDQIIEGDPFKYKEKITENMYPYIICTLRETKIDYMIFFEPYTDKVKNNILDGLNKELEGVTVLISNEDSNDDGDLGDNPVEVRVDDYDTLSTSKDTAGTSSPEYIHKRVVVLEEAVLDIAAYIRDKRLKKKE</sequence>
<dbReference type="EMBL" id="MLFT02000005">
    <property type="protein sequence ID" value="PHT47161.1"/>
    <property type="molecule type" value="Genomic_DNA"/>
</dbReference>
<name>A0A2G2WPM8_CAPBA</name>
<dbReference type="OrthoDB" id="1303650at2759"/>
<proteinExistence type="predicted"/>
<dbReference type="AlphaFoldDB" id="A0A2G2WPM8"/>
<accession>A0A2G2WPM8</accession>
<reference evidence="1 2" key="1">
    <citation type="journal article" date="2017" name="Genome Biol.">
        <title>New reference genome sequences of hot pepper reveal the massive evolution of plant disease-resistance genes by retroduplication.</title>
        <authorList>
            <person name="Kim S."/>
            <person name="Park J."/>
            <person name="Yeom S.I."/>
            <person name="Kim Y.M."/>
            <person name="Seo E."/>
            <person name="Kim K.T."/>
            <person name="Kim M.S."/>
            <person name="Lee J.M."/>
            <person name="Cheong K."/>
            <person name="Shin H.S."/>
            <person name="Kim S.B."/>
            <person name="Han K."/>
            <person name="Lee J."/>
            <person name="Park M."/>
            <person name="Lee H.A."/>
            <person name="Lee H.Y."/>
            <person name="Lee Y."/>
            <person name="Oh S."/>
            <person name="Lee J.H."/>
            <person name="Choi E."/>
            <person name="Choi E."/>
            <person name="Lee S.E."/>
            <person name="Jeon J."/>
            <person name="Kim H."/>
            <person name="Choi G."/>
            <person name="Song H."/>
            <person name="Lee J."/>
            <person name="Lee S.C."/>
            <person name="Kwon J.K."/>
            <person name="Lee H.Y."/>
            <person name="Koo N."/>
            <person name="Hong Y."/>
            <person name="Kim R.W."/>
            <person name="Kang W.H."/>
            <person name="Huh J.H."/>
            <person name="Kang B.C."/>
            <person name="Yang T.J."/>
            <person name="Lee Y.H."/>
            <person name="Bennetzen J.L."/>
            <person name="Choi D."/>
        </authorList>
    </citation>
    <scope>NUCLEOTIDE SEQUENCE [LARGE SCALE GENOMIC DNA]</scope>
    <source>
        <strain evidence="2">cv. PBC81</strain>
    </source>
</reference>
<dbReference type="PANTHER" id="PTHR48449">
    <property type="entry name" value="DUF1985 DOMAIN-CONTAINING PROTEIN"/>
    <property type="match status" value="1"/>
</dbReference>
<evidence type="ECO:0000313" key="1">
    <source>
        <dbReference type="EMBL" id="PHT47161.1"/>
    </source>
</evidence>
<reference evidence="2" key="2">
    <citation type="journal article" date="2017" name="J. Anim. Genet.">
        <title>Multiple reference genome sequences of hot pepper reveal the massive evolution of plant disease resistance genes by retroduplication.</title>
        <authorList>
            <person name="Kim S."/>
            <person name="Park J."/>
            <person name="Yeom S.-I."/>
            <person name="Kim Y.-M."/>
            <person name="Seo E."/>
            <person name="Kim K.-T."/>
            <person name="Kim M.-S."/>
            <person name="Lee J.M."/>
            <person name="Cheong K."/>
            <person name="Shin H.-S."/>
            <person name="Kim S.-B."/>
            <person name="Han K."/>
            <person name="Lee J."/>
            <person name="Park M."/>
            <person name="Lee H.-A."/>
            <person name="Lee H.-Y."/>
            <person name="Lee Y."/>
            <person name="Oh S."/>
            <person name="Lee J.H."/>
            <person name="Choi E."/>
            <person name="Choi E."/>
            <person name="Lee S.E."/>
            <person name="Jeon J."/>
            <person name="Kim H."/>
            <person name="Choi G."/>
            <person name="Song H."/>
            <person name="Lee J."/>
            <person name="Lee S.-C."/>
            <person name="Kwon J.-K."/>
            <person name="Lee H.-Y."/>
            <person name="Koo N."/>
            <person name="Hong Y."/>
            <person name="Kim R.W."/>
            <person name="Kang W.-H."/>
            <person name="Huh J.H."/>
            <person name="Kang B.-C."/>
            <person name="Yang T.-J."/>
            <person name="Lee Y.-H."/>
            <person name="Bennetzen J.L."/>
            <person name="Choi D."/>
        </authorList>
    </citation>
    <scope>NUCLEOTIDE SEQUENCE [LARGE SCALE GENOMIC DNA]</scope>
    <source>
        <strain evidence="2">cv. PBC81</strain>
    </source>
</reference>
<evidence type="ECO:0000313" key="2">
    <source>
        <dbReference type="Proteomes" id="UP000224567"/>
    </source>
</evidence>
<keyword evidence="2" id="KW-1185">Reference proteome</keyword>
<dbReference type="Proteomes" id="UP000224567">
    <property type="component" value="Unassembled WGS sequence"/>
</dbReference>
<gene>
    <name evidence="1" type="ORF">CQW23_11369</name>
</gene>
<protein>
    <recommendedName>
        <fullName evidence="3">DUF1985 domain-containing protein</fullName>
    </recommendedName>
</protein>
<organism evidence="1 2">
    <name type="scientific">Capsicum baccatum</name>
    <name type="common">Peruvian pepper</name>
    <dbReference type="NCBI Taxonomy" id="33114"/>
    <lineage>
        <taxon>Eukaryota</taxon>
        <taxon>Viridiplantae</taxon>
        <taxon>Streptophyta</taxon>
        <taxon>Embryophyta</taxon>
        <taxon>Tracheophyta</taxon>
        <taxon>Spermatophyta</taxon>
        <taxon>Magnoliopsida</taxon>
        <taxon>eudicotyledons</taxon>
        <taxon>Gunneridae</taxon>
        <taxon>Pentapetalae</taxon>
        <taxon>asterids</taxon>
        <taxon>lamiids</taxon>
        <taxon>Solanales</taxon>
        <taxon>Solanaceae</taxon>
        <taxon>Solanoideae</taxon>
        <taxon>Capsiceae</taxon>
        <taxon>Capsicum</taxon>
    </lineage>
</organism>